<dbReference type="STRING" id="1931241.BVH74_18670"/>
<dbReference type="InterPro" id="IPR005039">
    <property type="entry name" value="Ant_C"/>
</dbReference>
<protein>
    <recommendedName>
        <fullName evidence="1">Antirepressor protein C-terminal domain-containing protein</fullName>
    </recommendedName>
</protein>
<evidence type="ECO:0000259" key="1">
    <source>
        <dbReference type="Pfam" id="PF03374"/>
    </source>
</evidence>
<dbReference type="Proteomes" id="UP000243488">
    <property type="component" value="Chromosome"/>
</dbReference>
<dbReference type="EMBL" id="CP020100">
    <property type="protein sequence ID" value="AQZ96651.1"/>
    <property type="molecule type" value="Genomic_DNA"/>
</dbReference>
<evidence type="ECO:0000313" key="2">
    <source>
        <dbReference type="EMBL" id="AQZ96651.1"/>
    </source>
</evidence>
<gene>
    <name evidence="2" type="ORF">BVH74_18670</name>
</gene>
<evidence type="ECO:0000313" key="3">
    <source>
        <dbReference type="Proteomes" id="UP000243488"/>
    </source>
</evidence>
<proteinExistence type="predicted"/>
<dbReference type="GO" id="GO:0003677">
    <property type="term" value="F:DNA binding"/>
    <property type="evidence" value="ECO:0007669"/>
    <property type="project" value="InterPro"/>
</dbReference>
<dbReference type="Pfam" id="PF03374">
    <property type="entry name" value="ANT"/>
    <property type="match status" value="1"/>
</dbReference>
<keyword evidence="3" id="KW-1185">Reference proteome</keyword>
<accession>A0A1V0B9T4</accession>
<reference evidence="2 3" key="1">
    <citation type="submission" date="2017-03" db="EMBL/GenBank/DDBJ databases">
        <title>Complete genome sequence of the novel DNRA strain Pseudomonas sp. S-6-2 isolated from Chinese polluted river sediment. Journal of Biotechnology.</title>
        <authorList>
            <person name="Li J."/>
            <person name="Xiang F."/>
            <person name="Wang L."/>
            <person name="Xi L."/>
            <person name="Liu J."/>
        </authorList>
    </citation>
    <scope>NUCLEOTIDE SEQUENCE [LARGE SCALE GENOMIC DNA]</scope>
    <source>
        <strain evidence="2 3">S-6-2</strain>
    </source>
</reference>
<dbReference type="AlphaFoldDB" id="A0A1V0B9T4"/>
<name>A0A1V0B9T4_9GAMM</name>
<organism evidence="2 3">
    <name type="scientific">Halopseudomonas phragmitis</name>
    <dbReference type="NCBI Taxonomy" id="1931241"/>
    <lineage>
        <taxon>Bacteria</taxon>
        <taxon>Pseudomonadati</taxon>
        <taxon>Pseudomonadota</taxon>
        <taxon>Gammaproteobacteria</taxon>
        <taxon>Pseudomonadales</taxon>
        <taxon>Pseudomonadaceae</taxon>
        <taxon>Halopseudomonas</taxon>
    </lineage>
</organism>
<dbReference type="KEGG" id="ppha:BVH74_18670"/>
<sequence>MLPITKSCRRPTMPNLTLQQAARLLGTGKNRLIKQLKERGILDHQRLPRQADVDAGRFVIDLRTHTGNPLWNQGNGQVYGVTLVTPKGLRWLAQQMGVQITNTDKGAA</sequence>
<feature type="domain" description="Antirepressor protein C-terminal" evidence="1">
    <location>
        <begin position="17"/>
        <end position="96"/>
    </location>
</feature>